<dbReference type="EMBL" id="JBEHZE010000001">
    <property type="protein sequence ID" value="MEX6633081.1"/>
    <property type="molecule type" value="Genomic_DNA"/>
</dbReference>
<dbReference type="SUPFAM" id="SSF56399">
    <property type="entry name" value="ADP-ribosylation"/>
    <property type="match status" value="1"/>
</dbReference>
<comment type="caution">
    <text evidence="1">The sequence shown here is derived from an EMBL/GenBank/DDBJ whole genome shotgun (WGS) entry which is preliminary data.</text>
</comment>
<proteinExistence type="predicted"/>
<keyword evidence="2" id="KW-1185">Reference proteome</keyword>
<dbReference type="PANTHER" id="PTHR34129:SF1">
    <property type="entry name" value="DUF952 DOMAIN-CONTAINING PROTEIN"/>
    <property type="match status" value="1"/>
</dbReference>
<evidence type="ECO:0000313" key="2">
    <source>
        <dbReference type="Proteomes" id="UP001560685"/>
    </source>
</evidence>
<dbReference type="InterPro" id="IPR009297">
    <property type="entry name" value="DUF952"/>
</dbReference>
<dbReference type="Gene3D" id="3.20.170.20">
    <property type="entry name" value="Protein of unknown function DUF952"/>
    <property type="match status" value="1"/>
</dbReference>
<dbReference type="PANTHER" id="PTHR34129">
    <property type="entry name" value="BLR1139 PROTEIN"/>
    <property type="match status" value="1"/>
</dbReference>
<name>A0ABV3Z2R8_9PROT</name>
<accession>A0ABV3Z2R8</accession>
<gene>
    <name evidence="1" type="ORF">ABFZ84_05915</name>
</gene>
<organism evidence="1 2">
    <name type="scientific">Hyphococcus lacteus</name>
    <dbReference type="NCBI Taxonomy" id="3143536"/>
    <lineage>
        <taxon>Bacteria</taxon>
        <taxon>Pseudomonadati</taxon>
        <taxon>Pseudomonadota</taxon>
        <taxon>Alphaproteobacteria</taxon>
        <taxon>Parvularculales</taxon>
        <taxon>Parvularculaceae</taxon>
        <taxon>Hyphococcus</taxon>
    </lineage>
</organism>
<reference evidence="1 2" key="1">
    <citation type="submission" date="2024-05" db="EMBL/GenBank/DDBJ databases">
        <title>Three bacterial strains, DH-69, EH-24, and ECK-19 isolated from coastal sediments.</title>
        <authorList>
            <person name="Ye Y.-Q."/>
            <person name="Du Z.-J."/>
        </authorList>
    </citation>
    <scope>NUCLEOTIDE SEQUENCE [LARGE SCALE GENOMIC DNA]</scope>
    <source>
        <strain evidence="1 2">ECK-19</strain>
    </source>
</reference>
<dbReference type="Pfam" id="PF06108">
    <property type="entry name" value="DUF952"/>
    <property type="match status" value="1"/>
</dbReference>
<sequence length="119" mass="13374">MVHNQATAPVFRLATLDEWNSAQVNGLVPEREIDTRDGYMHLSTRDQALETANIHFKGVKDLLLLEIPAAPIAKFLKYELAPKRGDAFPHLYSSLRVTDVERAVRLIETGNGFEFGEPL</sequence>
<protein>
    <submittedName>
        <fullName evidence="1">DUF952 domain-containing protein</fullName>
    </submittedName>
</protein>
<dbReference type="RefSeq" id="WP_369313024.1">
    <property type="nucleotide sequence ID" value="NZ_JBEHZE010000001.1"/>
</dbReference>
<dbReference type="Proteomes" id="UP001560685">
    <property type="component" value="Unassembled WGS sequence"/>
</dbReference>
<evidence type="ECO:0000313" key="1">
    <source>
        <dbReference type="EMBL" id="MEX6633081.1"/>
    </source>
</evidence>